<feature type="region of interest" description="Disordered" evidence="1">
    <location>
        <begin position="84"/>
        <end position="183"/>
    </location>
</feature>
<feature type="non-terminal residue" evidence="2">
    <location>
        <position position="183"/>
    </location>
</feature>
<sequence>GDRGVWEEEEKLIERYLEKLHADIATRPSTYLQSADVQVEEEVFKNVFIPRTLEDVAVVDAERDVQRVKEGNATSEDLIYQKVTGLAISQPQQPPKPATSAPLPTPQEEHDSEASGSESEDDDEDSEDEEDQKGGRLKKDEDKDAKKERKKAVKEERREKRKNKIPKAVKKRKEKVSSGKKKK</sequence>
<gene>
    <name evidence="2" type="ORF">HK097_005275</name>
</gene>
<reference evidence="2" key="1">
    <citation type="submission" date="2020-05" db="EMBL/GenBank/DDBJ databases">
        <title>Phylogenomic resolution of chytrid fungi.</title>
        <authorList>
            <person name="Stajich J.E."/>
            <person name="Amses K."/>
            <person name="Simmons R."/>
            <person name="Seto K."/>
            <person name="Myers J."/>
            <person name="Bonds A."/>
            <person name="Quandt C.A."/>
            <person name="Barry K."/>
            <person name="Liu P."/>
            <person name="Grigoriev I."/>
            <person name="Longcore J.E."/>
            <person name="James T.Y."/>
        </authorList>
    </citation>
    <scope>NUCLEOTIDE SEQUENCE</scope>
    <source>
        <strain evidence="2">JEL0318</strain>
    </source>
</reference>
<dbReference type="PANTHER" id="PTHR45723">
    <property type="entry name" value="SERINE/THREONINE-PROTEIN KINASE RIO1"/>
    <property type="match status" value="1"/>
</dbReference>
<accession>A0AAD5S292</accession>
<name>A0AAD5S292_9FUNG</name>
<feature type="compositionally biased region" description="Acidic residues" evidence="1">
    <location>
        <begin position="118"/>
        <end position="131"/>
    </location>
</feature>
<evidence type="ECO:0000313" key="2">
    <source>
        <dbReference type="EMBL" id="KAJ3032356.1"/>
    </source>
</evidence>
<dbReference type="EMBL" id="JADGJD010002478">
    <property type="protein sequence ID" value="KAJ3032356.1"/>
    <property type="molecule type" value="Genomic_DNA"/>
</dbReference>
<feature type="compositionally biased region" description="Basic residues" evidence="1">
    <location>
        <begin position="159"/>
        <end position="183"/>
    </location>
</feature>
<proteinExistence type="predicted"/>
<protein>
    <submittedName>
        <fullName evidence="2">Uncharacterized protein</fullName>
    </submittedName>
</protein>
<feature type="compositionally biased region" description="Basic and acidic residues" evidence="1">
    <location>
        <begin position="132"/>
        <end position="158"/>
    </location>
</feature>
<organism evidence="2 3">
    <name type="scientific">Rhizophlyctis rosea</name>
    <dbReference type="NCBI Taxonomy" id="64517"/>
    <lineage>
        <taxon>Eukaryota</taxon>
        <taxon>Fungi</taxon>
        <taxon>Fungi incertae sedis</taxon>
        <taxon>Chytridiomycota</taxon>
        <taxon>Chytridiomycota incertae sedis</taxon>
        <taxon>Chytridiomycetes</taxon>
        <taxon>Rhizophlyctidales</taxon>
        <taxon>Rhizophlyctidaceae</taxon>
        <taxon>Rhizophlyctis</taxon>
    </lineage>
</organism>
<dbReference type="Proteomes" id="UP001212841">
    <property type="component" value="Unassembled WGS sequence"/>
</dbReference>
<evidence type="ECO:0000313" key="3">
    <source>
        <dbReference type="Proteomes" id="UP001212841"/>
    </source>
</evidence>
<comment type="caution">
    <text evidence="2">The sequence shown here is derived from an EMBL/GenBank/DDBJ whole genome shotgun (WGS) entry which is preliminary data.</text>
</comment>
<evidence type="ECO:0000256" key="1">
    <source>
        <dbReference type="SAM" id="MobiDB-lite"/>
    </source>
</evidence>
<dbReference type="InterPro" id="IPR051272">
    <property type="entry name" value="RIO-type_Ser/Thr_kinase"/>
</dbReference>
<keyword evidence="3" id="KW-1185">Reference proteome</keyword>
<dbReference type="AlphaFoldDB" id="A0AAD5S292"/>